<proteinExistence type="predicted"/>
<accession>A0A6N2UP74</accession>
<gene>
    <name evidence="2" type="ORF">BLLFYP82_02046</name>
    <name evidence="1" type="ORF">RS890_10265</name>
</gene>
<evidence type="ECO:0000313" key="2">
    <source>
        <dbReference type="EMBL" id="VYT19629.1"/>
    </source>
</evidence>
<dbReference type="AlphaFoldDB" id="A0A6N2UP74"/>
<evidence type="ECO:0000313" key="1">
    <source>
        <dbReference type="EMBL" id="MDW3127437.1"/>
    </source>
</evidence>
<name>A0A6N2UP74_BIFLN</name>
<sequence length="57" mass="6175">MTDSTNIAGARPAYDFEPIRTRGAARRTARAGGNVDLRIAKAHVLSMLAHPSRGSRR</sequence>
<protein>
    <submittedName>
        <fullName evidence="2">Uncharacterized protein</fullName>
    </submittedName>
</protein>
<dbReference type="EMBL" id="CACRSV010000037">
    <property type="protein sequence ID" value="VYT19629.1"/>
    <property type="molecule type" value="Genomic_DNA"/>
</dbReference>
<reference evidence="2" key="1">
    <citation type="submission" date="2019-11" db="EMBL/GenBank/DDBJ databases">
        <authorList>
            <person name="Feng L."/>
        </authorList>
    </citation>
    <scope>NUCLEOTIDE SEQUENCE</scope>
    <source>
        <strain evidence="2">BlongumLFYP82</strain>
    </source>
</reference>
<dbReference type="EMBL" id="JAWLRA010000037">
    <property type="protein sequence ID" value="MDW3127437.1"/>
    <property type="molecule type" value="Genomic_DNA"/>
</dbReference>
<dbReference type="RefSeq" id="WP_010081583.1">
    <property type="nucleotide sequence ID" value="NZ_BAABXE010000001.1"/>
</dbReference>
<reference evidence="1" key="2">
    <citation type="submission" date="2023-10" db="EMBL/GenBank/DDBJ databases">
        <title>Rapid discrimination of Bifidobacterium longum Subspecies based on MALDI-TOF MS and Machine Learning.</title>
        <authorList>
            <person name="Chen J."/>
        </authorList>
    </citation>
    <scope>NUCLEOTIDE SEQUENCE</scope>
    <source>
        <strain evidence="1">YGMCC0039</strain>
    </source>
</reference>
<organism evidence="2">
    <name type="scientific">Bifidobacterium longum</name>
    <dbReference type="NCBI Taxonomy" id="216816"/>
    <lineage>
        <taxon>Bacteria</taxon>
        <taxon>Bacillati</taxon>
        <taxon>Actinomycetota</taxon>
        <taxon>Actinomycetes</taxon>
        <taxon>Bifidobacteriales</taxon>
        <taxon>Bifidobacteriaceae</taxon>
        <taxon>Bifidobacterium</taxon>
    </lineage>
</organism>
<dbReference type="Proteomes" id="UP001277803">
    <property type="component" value="Unassembled WGS sequence"/>
</dbReference>